<dbReference type="SUPFAM" id="SSF159774">
    <property type="entry name" value="YerB-like"/>
    <property type="match status" value="1"/>
</dbReference>
<dbReference type="AlphaFoldDB" id="A0A3B0V5U0"/>
<dbReference type="Pfam" id="PF17479">
    <property type="entry name" value="DUF3048_C"/>
    <property type="match status" value="1"/>
</dbReference>
<dbReference type="Gene3D" id="3.50.90.10">
    <property type="entry name" value="YerB-like"/>
    <property type="match status" value="1"/>
</dbReference>
<proteinExistence type="predicted"/>
<dbReference type="EMBL" id="UOEU01000723">
    <property type="protein sequence ID" value="VAW38935.1"/>
    <property type="molecule type" value="Genomic_DNA"/>
</dbReference>
<accession>A0A3B0V5U0</accession>
<dbReference type="InterPro" id="IPR021416">
    <property type="entry name" value="DUF3048_N"/>
</dbReference>
<evidence type="ECO:0000256" key="1">
    <source>
        <dbReference type="SAM" id="MobiDB-lite"/>
    </source>
</evidence>
<name>A0A3B0V5U0_9ZZZZ</name>
<dbReference type="PROSITE" id="PS51257">
    <property type="entry name" value="PROKAR_LIPOPROTEIN"/>
    <property type="match status" value="1"/>
</dbReference>
<feature type="compositionally biased region" description="Pro residues" evidence="1">
    <location>
        <begin position="53"/>
        <end position="64"/>
    </location>
</feature>
<protein>
    <recommendedName>
        <fullName evidence="5">DUF3048 domain-containing protein</fullName>
    </recommendedName>
</protein>
<evidence type="ECO:0000259" key="2">
    <source>
        <dbReference type="Pfam" id="PF11258"/>
    </source>
</evidence>
<evidence type="ECO:0008006" key="5">
    <source>
        <dbReference type="Google" id="ProtNLM"/>
    </source>
</evidence>
<feature type="region of interest" description="Disordered" evidence="1">
    <location>
        <begin position="50"/>
        <end position="69"/>
    </location>
</feature>
<gene>
    <name evidence="4" type="ORF">MNBD_CHLOROFLEXI01-4106</name>
</gene>
<feature type="domain" description="DUF3048" evidence="3">
    <location>
        <begin position="267"/>
        <end position="387"/>
    </location>
</feature>
<dbReference type="InterPro" id="IPR035328">
    <property type="entry name" value="DUF3048_C"/>
</dbReference>
<evidence type="ECO:0000259" key="3">
    <source>
        <dbReference type="Pfam" id="PF17479"/>
    </source>
</evidence>
<organism evidence="4">
    <name type="scientific">hydrothermal vent metagenome</name>
    <dbReference type="NCBI Taxonomy" id="652676"/>
    <lineage>
        <taxon>unclassified sequences</taxon>
        <taxon>metagenomes</taxon>
        <taxon>ecological metagenomes</taxon>
    </lineage>
</organism>
<sequence length="404" mass="43533">MKKYVSLLLLLSFFLLMAACGGGAEATPTPIPPPATTAVIDTAVPLANTPTVLPTPLPPPPTSSPVPTSTLPAVAPTEAGITLLTVADFGTVRNRLTGELVDDPTQLQRRPLAIKISNAPPSYVRPQSGLNSADWVFEHTAEGNITRFTLIMYGNEPPQVGPIRSARLIDVELPAMYDAALAFSGASVGVNQRLNASDFASRIIRSADAGYFRTGEDIPFEHTLYGRPAVFRQGLEAAGLNTPPNFNGLLTFSSNPPTNGTPASSVAIDYQWETVEWRYDLANGRYWRWAAGEPHLDGNTGEQVNAANIIIMAPLHVEDGSICEEIRDDACLYLSVQIQMWGSGTGVVLRDGQQYSVSWVRNGRSDLLTFTDASGNPFPLQIGNSWVQLIPTWYQDPVTISPSG</sequence>
<evidence type="ECO:0000313" key="4">
    <source>
        <dbReference type="EMBL" id="VAW38935.1"/>
    </source>
</evidence>
<feature type="domain" description="DUF3048" evidence="2">
    <location>
        <begin position="96"/>
        <end position="239"/>
    </location>
</feature>
<reference evidence="4" key="1">
    <citation type="submission" date="2018-06" db="EMBL/GenBank/DDBJ databases">
        <authorList>
            <person name="Zhirakovskaya E."/>
        </authorList>
    </citation>
    <scope>NUCLEOTIDE SEQUENCE</scope>
</reference>
<dbReference type="Pfam" id="PF11258">
    <property type="entry name" value="DUF3048"/>
    <property type="match status" value="1"/>
</dbReference>
<dbReference type="InterPro" id="IPR023158">
    <property type="entry name" value="YerB-like_sf"/>
</dbReference>